<proteinExistence type="predicted"/>
<protein>
    <submittedName>
        <fullName evidence="1">Uncharacterized protein</fullName>
    </submittedName>
</protein>
<dbReference type="Proteomes" id="UP000033859">
    <property type="component" value="Unassembled WGS sequence"/>
</dbReference>
<dbReference type="EMBL" id="LCCE01000036">
    <property type="protein sequence ID" value="KKS25825.1"/>
    <property type="molecule type" value="Genomic_DNA"/>
</dbReference>
<feature type="non-terminal residue" evidence="1">
    <location>
        <position position="30"/>
    </location>
</feature>
<name>A0A0G0XLP9_9BACT</name>
<accession>A0A0G0XLP9</accession>
<dbReference type="AlphaFoldDB" id="A0A0G0XLP9"/>
<reference evidence="1 2" key="1">
    <citation type="journal article" date="2015" name="Nature">
        <title>rRNA introns, odd ribosomes, and small enigmatic genomes across a large radiation of phyla.</title>
        <authorList>
            <person name="Brown C.T."/>
            <person name="Hug L.A."/>
            <person name="Thomas B.C."/>
            <person name="Sharon I."/>
            <person name="Castelle C.J."/>
            <person name="Singh A."/>
            <person name="Wilkins M.J."/>
            <person name="Williams K.H."/>
            <person name="Banfield J.F."/>
        </authorList>
    </citation>
    <scope>NUCLEOTIDE SEQUENCE [LARGE SCALE GENOMIC DNA]</scope>
</reference>
<evidence type="ECO:0000313" key="1">
    <source>
        <dbReference type="EMBL" id="KKS25825.1"/>
    </source>
</evidence>
<evidence type="ECO:0000313" key="2">
    <source>
        <dbReference type="Proteomes" id="UP000033859"/>
    </source>
</evidence>
<gene>
    <name evidence="1" type="ORF">UU84_C0036G0001</name>
</gene>
<organism evidence="1 2">
    <name type="scientific">Candidatus Yanofskybacteria bacterium GW2011_GWC2_41_9</name>
    <dbReference type="NCBI Taxonomy" id="1619029"/>
    <lineage>
        <taxon>Bacteria</taxon>
        <taxon>Candidatus Yanofskyibacteriota</taxon>
    </lineage>
</organism>
<sequence length="30" mass="3090">MAEKEIGKVVHYFDKAGVAVVKLSGSVAVG</sequence>
<comment type="caution">
    <text evidence="1">The sequence shown here is derived from an EMBL/GenBank/DDBJ whole genome shotgun (WGS) entry which is preliminary data.</text>
</comment>